<evidence type="ECO:0000313" key="4">
    <source>
        <dbReference type="Proteomes" id="UP000663929"/>
    </source>
</evidence>
<dbReference type="RefSeq" id="WP_237383515.1">
    <property type="nucleotide sequence ID" value="NZ_CP071793.1"/>
</dbReference>
<dbReference type="GO" id="GO:0045454">
    <property type="term" value="P:cell redox homeostasis"/>
    <property type="evidence" value="ECO:0007669"/>
    <property type="project" value="TreeGrafter"/>
</dbReference>
<dbReference type="KEGG" id="scor:J3U87_13235"/>
<reference evidence="3" key="1">
    <citation type="submission" date="2021-03" db="EMBL/GenBank/DDBJ databases">
        <title>Acanthopleuribacteraceae sp. M133.</title>
        <authorList>
            <person name="Wang G."/>
        </authorList>
    </citation>
    <scope>NUCLEOTIDE SEQUENCE</scope>
    <source>
        <strain evidence="3">M133</strain>
    </source>
</reference>
<evidence type="ECO:0000313" key="3">
    <source>
        <dbReference type="EMBL" id="QTD53412.1"/>
    </source>
</evidence>
<sequence length="126" mass="14626">MLAILMWGLLFNEAPFYEGSVNDVFDKAKQEEKVLVVDVYTEWCGPCKLMDRTTWKDETVRSFFEEKVIGYKIDAEKGEGRDFARKYKVSGYPCLLIFNAKGELIDKRLGYMAARDFLNWANNSLD</sequence>
<dbReference type="InterPro" id="IPR036249">
    <property type="entry name" value="Thioredoxin-like_sf"/>
</dbReference>
<evidence type="ECO:0000259" key="2">
    <source>
        <dbReference type="PROSITE" id="PS51352"/>
    </source>
</evidence>
<evidence type="ECO:0000256" key="1">
    <source>
        <dbReference type="ARBA" id="ARBA00023284"/>
    </source>
</evidence>
<dbReference type="InterPro" id="IPR013766">
    <property type="entry name" value="Thioredoxin_domain"/>
</dbReference>
<keyword evidence="4" id="KW-1185">Reference proteome</keyword>
<keyword evidence="1" id="KW-0676">Redox-active center</keyword>
<organism evidence="3 4">
    <name type="scientific">Sulfidibacter corallicola</name>
    <dbReference type="NCBI Taxonomy" id="2818388"/>
    <lineage>
        <taxon>Bacteria</taxon>
        <taxon>Pseudomonadati</taxon>
        <taxon>Acidobacteriota</taxon>
        <taxon>Holophagae</taxon>
        <taxon>Acanthopleuribacterales</taxon>
        <taxon>Acanthopleuribacteraceae</taxon>
        <taxon>Sulfidibacter</taxon>
    </lineage>
</organism>
<dbReference type="PANTHER" id="PTHR32234">
    <property type="entry name" value="THIOL:DISULFIDE INTERCHANGE PROTEIN DSBD"/>
    <property type="match status" value="1"/>
</dbReference>
<dbReference type="InterPro" id="IPR017937">
    <property type="entry name" value="Thioredoxin_CS"/>
</dbReference>
<name>A0A8A4TWR7_SULCO</name>
<dbReference type="GO" id="GO:0015035">
    <property type="term" value="F:protein-disulfide reductase activity"/>
    <property type="evidence" value="ECO:0007669"/>
    <property type="project" value="TreeGrafter"/>
</dbReference>
<accession>A0A8A4TWR7</accession>
<dbReference type="PROSITE" id="PS51352">
    <property type="entry name" value="THIOREDOXIN_2"/>
    <property type="match status" value="1"/>
</dbReference>
<dbReference type="AlphaFoldDB" id="A0A8A4TWR7"/>
<dbReference type="PANTHER" id="PTHR32234:SF0">
    <property type="entry name" value="THIOL:DISULFIDE INTERCHANGE PROTEIN DSBD"/>
    <property type="match status" value="1"/>
</dbReference>
<dbReference type="PROSITE" id="PS00194">
    <property type="entry name" value="THIOREDOXIN_1"/>
    <property type="match status" value="1"/>
</dbReference>
<dbReference type="Gene3D" id="3.40.30.10">
    <property type="entry name" value="Glutaredoxin"/>
    <property type="match status" value="1"/>
</dbReference>
<gene>
    <name evidence="3" type="ORF">J3U87_13235</name>
</gene>
<dbReference type="EMBL" id="CP071793">
    <property type="protein sequence ID" value="QTD53412.1"/>
    <property type="molecule type" value="Genomic_DNA"/>
</dbReference>
<protein>
    <submittedName>
        <fullName evidence="3">Thioredoxin fold domain-containing protein</fullName>
    </submittedName>
</protein>
<dbReference type="InterPro" id="IPR012336">
    <property type="entry name" value="Thioredoxin-like_fold"/>
</dbReference>
<dbReference type="Pfam" id="PF13098">
    <property type="entry name" value="Thioredoxin_2"/>
    <property type="match status" value="1"/>
</dbReference>
<dbReference type="SUPFAM" id="SSF52833">
    <property type="entry name" value="Thioredoxin-like"/>
    <property type="match status" value="1"/>
</dbReference>
<dbReference type="Proteomes" id="UP000663929">
    <property type="component" value="Chromosome"/>
</dbReference>
<proteinExistence type="predicted"/>
<feature type="domain" description="Thioredoxin" evidence="2">
    <location>
        <begin position="2"/>
        <end position="126"/>
    </location>
</feature>